<feature type="transmembrane region" description="Helical" evidence="6">
    <location>
        <begin position="6"/>
        <end position="28"/>
    </location>
</feature>
<feature type="transmembrane region" description="Helical" evidence="6">
    <location>
        <begin position="131"/>
        <end position="150"/>
    </location>
</feature>
<feature type="transmembrane region" description="Helical" evidence="6">
    <location>
        <begin position="157"/>
        <end position="177"/>
    </location>
</feature>
<feature type="transmembrane region" description="Helical" evidence="6">
    <location>
        <begin position="40"/>
        <end position="61"/>
    </location>
</feature>
<dbReference type="RefSeq" id="WP_144349718.1">
    <property type="nucleotide sequence ID" value="NZ_CP036259.1"/>
</dbReference>
<name>A0A517DS31_9FIRM</name>
<dbReference type="InterPro" id="IPR005496">
    <property type="entry name" value="Integral_membrane_TerC"/>
</dbReference>
<sequence length="227" mass="24064">MELLIALGSITLINLILSGDNAVVIALASRNLPQDQRKKAVLWGSAGAVVLRILLTMVAALLLKIPYVQFLGGVALVYIAVNLLGDEHKEVSLEGANSFGEALKVIIFADLIMSLDNVLAIAGVADGQLGLLIFGLALSIPLVVFGSQLLMKLMDKYPVIIYVGAGILGWTAAKMMVADAVLGVWFKPYSLLLEAAVTLAVLAIGYWRKNRGRQEAAAQSGDKNHGA</sequence>
<evidence type="ECO:0000256" key="6">
    <source>
        <dbReference type="SAM" id="Phobius"/>
    </source>
</evidence>
<reference evidence="7 8" key="1">
    <citation type="submission" date="2019-02" db="EMBL/GenBank/DDBJ databases">
        <title>Closed genome of Sporomusa termitida DSM 4440.</title>
        <authorList>
            <person name="Poehlein A."/>
            <person name="Daniel R."/>
        </authorList>
    </citation>
    <scope>NUCLEOTIDE SEQUENCE [LARGE SCALE GENOMIC DNA]</scope>
    <source>
        <strain evidence="7 8">DSM 4440</strain>
    </source>
</reference>
<dbReference type="GO" id="GO:0016020">
    <property type="term" value="C:membrane"/>
    <property type="evidence" value="ECO:0007669"/>
    <property type="project" value="UniProtKB-SubCell"/>
</dbReference>
<evidence type="ECO:0000313" key="7">
    <source>
        <dbReference type="EMBL" id="QDR80161.1"/>
    </source>
</evidence>
<dbReference type="KEGG" id="sted:SPTER_14780"/>
<dbReference type="PANTHER" id="PTHR30238:SF4">
    <property type="entry name" value="SLL1022 PROTEIN"/>
    <property type="match status" value="1"/>
</dbReference>
<keyword evidence="5 6" id="KW-0472">Membrane</keyword>
<feature type="transmembrane region" description="Helical" evidence="6">
    <location>
        <begin position="189"/>
        <end position="207"/>
    </location>
</feature>
<feature type="transmembrane region" description="Helical" evidence="6">
    <location>
        <begin position="67"/>
        <end position="85"/>
    </location>
</feature>
<evidence type="ECO:0000256" key="4">
    <source>
        <dbReference type="ARBA" id="ARBA00022989"/>
    </source>
</evidence>
<gene>
    <name evidence="7" type="ORF">SPTER_14780</name>
</gene>
<dbReference type="AlphaFoldDB" id="A0A517DS31"/>
<keyword evidence="3 6" id="KW-0812">Transmembrane</keyword>
<dbReference type="PANTHER" id="PTHR30238">
    <property type="entry name" value="MEMBRANE BOUND PREDICTED REDOX MODULATOR"/>
    <property type="match status" value="1"/>
</dbReference>
<evidence type="ECO:0000256" key="3">
    <source>
        <dbReference type="ARBA" id="ARBA00022692"/>
    </source>
</evidence>
<dbReference type="OrthoDB" id="5295733at2"/>
<protein>
    <submittedName>
        <fullName evidence="7">Integral membrane protein, YjbE family</fullName>
    </submittedName>
</protein>
<dbReference type="NCBIfam" id="TIGR03717">
    <property type="entry name" value="R_switched_YjbE"/>
    <property type="match status" value="1"/>
</dbReference>
<feature type="transmembrane region" description="Helical" evidence="6">
    <location>
        <begin position="105"/>
        <end position="125"/>
    </location>
</feature>
<evidence type="ECO:0000256" key="2">
    <source>
        <dbReference type="ARBA" id="ARBA00007511"/>
    </source>
</evidence>
<comment type="subcellular location">
    <subcellularLocation>
        <location evidence="1">Membrane</location>
        <topology evidence="1">Multi-pass membrane protein</topology>
    </subcellularLocation>
</comment>
<proteinExistence type="inferred from homology"/>
<evidence type="ECO:0000256" key="1">
    <source>
        <dbReference type="ARBA" id="ARBA00004141"/>
    </source>
</evidence>
<keyword evidence="4 6" id="KW-1133">Transmembrane helix</keyword>
<comment type="similarity">
    <text evidence="2">Belongs to the TerC family.</text>
</comment>
<accession>A0A517DS31</accession>
<evidence type="ECO:0000313" key="8">
    <source>
        <dbReference type="Proteomes" id="UP000320776"/>
    </source>
</evidence>
<dbReference type="Proteomes" id="UP000320776">
    <property type="component" value="Chromosome"/>
</dbReference>
<dbReference type="InterPro" id="IPR022301">
    <property type="entry name" value="Integral_membrane_YjbE"/>
</dbReference>
<dbReference type="Pfam" id="PF03741">
    <property type="entry name" value="TerC"/>
    <property type="match status" value="1"/>
</dbReference>
<dbReference type="EMBL" id="CP036259">
    <property type="protein sequence ID" value="QDR80161.1"/>
    <property type="molecule type" value="Genomic_DNA"/>
</dbReference>
<evidence type="ECO:0000256" key="5">
    <source>
        <dbReference type="ARBA" id="ARBA00023136"/>
    </source>
</evidence>
<organism evidence="7 8">
    <name type="scientific">Sporomusa termitida</name>
    <dbReference type="NCBI Taxonomy" id="2377"/>
    <lineage>
        <taxon>Bacteria</taxon>
        <taxon>Bacillati</taxon>
        <taxon>Bacillota</taxon>
        <taxon>Negativicutes</taxon>
        <taxon>Selenomonadales</taxon>
        <taxon>Sporomusaceae</taxon>
        <taxon>Sporomusa</taxon>
    </lineage>
</organism>
<keyword evidence="8" id="KW-1185">Reference proteome</keyword>